<protein>
    <submittedName>
        <fullName evidence="3">Uncharacterized protein</fullName>
    </submittedName>
</protein>
<gene>
    <name evidence="2" type="ORF">GHT09_013798</name>
    <name evidence="3" type="ORF">MONAX_5E038911</name>
</gene>
<dbReference type="EMBL" id="CABDUW010000360">
    <property type="protein sequence ID" value="VTJ66989.1"/>
    <property type="molecule type" value="Genomic_DNA"/>
</dbReference>
<dbReference type="EMBL" id="WJEC01008504">
    <property type="protein sequence ID" value="KAF7461884.1"/>
    <property type="molecule type" value="Genomic_DNA"/>
</dbReference>
<keyword evidence="4" id="KW-1185">Reference proteome</keyword>
<sequence>MRGPRGLFEAEQERQPRGPGPCQVKDSGTSSRIPSISLVGGGRPPVSPIQGLPVLDAAPGLSPSLAVHTARREPSPGTKWVQASSASHWLSGNMEEWTSVMATAAGTGTGT</sequence>
<evidence type="ECO:0000256" key="1">
    <source>
        <dbReference type="SAM" id="MobiDB-lite"/>
    </source>
</evidence>
<evidence type="ECO:0000313" key="4">
    <source>
        <dbReference type="Proteomes" id="UP000335636"/>
    </source>
</evidence>
<feature type="region of interest" description="Disordered" evidence="1">
    <location>
        <begin position="1"/>
        <end position="47"/>
    </location>
</feature>
<name>A0A5E4BDN1_MARMO</name>
<evidence type="ECO:0000313" key="3">
    <source>
        <dbReference type="EMBL" id="VTJ66989.1"/>
    </source>
</evidence>
<accession>A0A5E4BDN1</accession>
<dbReference type="AlphaFoldDB" id="A0A5E4BDN1"/>
<dbReference type="Proteomes" id="UP000662637">
    <property type="component" value="Unassembled WGS sequence"/>
</dbReference>
<reference evidence="2" key="2">
    <citation type="submission" date="2020-08" db="EMBL/GenBank/DDBJ databases">
        <authorList>
            <person name="Shumante A."/>
            <person name="Zimin A.V."/>
            <person name="Puiu D."/>
            <person name="Salzberg S.L."/>
        </authorList>
    </citation>
    <scope>NUCLEOTIDE SEQUENCE</scope>
    <source>
        <strain evidence="2">WC2-LM</strain>
        <tissue evidence="2">Liver</tissue>
    </source>
</reference>
<proteinExistence type="predicted"/>
<evidence type="ECO:0000313" key="2">
    <source>
        <dbReference type="EMBL" id="KAF7461884.1"/>
    </source>
</evidence>
<dbReference type="Proteomes" id="UP000335636">
    <property type="component" value="Unassembled WGS sequence"/>
</dbReference>
<organism evidence="3 4">
    <name type="scientific">Marmota monax</name>
    <name type="common">Woodchuck</name>
    <dbReference type="NCBI Taxonomy" id="9995"/>
    <lineage>
        <taxon>Eukaryota</taxon>
        <taxon>Metazoa</taxon>
        <taxon>Chordata</taxon>
        <taxon>Craniata</taxon>
        <taxon>Vertebrata</taxon>
        <taxon>Euteleostomi</taxon>
        <taxon>Mammalia</taxon>
        <taxon>Eutheria</taxon>
        <taxon>Euarchontoglires</taxon>
        <taxon>Glires</taxon>
        <taxon>Rodentia</taxon>
        <taxon>Sciuromorpha</taxon>
        <taxon>Sciuridae</taxon>
        <taxon>Xerinae</taxon>
        <taxon>Marmotini</taxon>
        <taxon>Marmota</taxon>
    </lineage>
</organism>
<reference evidence="3 4" key="1">
    <citation type="submission" date="2019-04" db="EMBL/GenBank/DDBJ databases">
        <authorList>
            <person name="Alioto T."/>
            <person name="Alioto T."/>
        </authorList>
    </citation>
    <scope>NUCLEOTIDE SEQUENCE [LARGE SCALE GENOMIC DNA]</scope>
</reference>